<organism evidence="7 8">
    <name type="scientific">Dendrobium nobile</name>
    <name type="common">Orchid</name>
    <dbReference type="NCBI Taxonomy" id="94219"/>
    <lineage>
        <taxon>Eukaryota</taxon>
        <taxon>Viridiplantae</taxon>
        <taxon>Streptophyta</taxon>
        <taxon>Embryophyta</taxon>
        <taxon>Tracheophyta</taxon>
        <taxon>Spermatophyta</taxon>
        <taxon>Magnoliopsida</taxon>
        <taxon>Liliopsida</taxon>
        <taxon>Asparagales</taxon>
        <taxon>Orchidaceae</taxon>
        <taxon>Epidendroideae</taxon>
        <taxon>Malaxideae</taxon>
        <taxon>Dendrobiinae</taxon>
        <taxon>Dendrobium</taxon>
    </lineage>
</organism>
<comment type="subcellular location">
    <subcellularLocation>
        <location evidence="1">Secreted</location>
        <location evidence="1">Extracellular space</location>
    </subcellularLocation>
</comment>
<proteinExistence type="inferred from homology"/>
<dbReference type="GO" id="GO:0004857">
    <property type="term" value="F:enzyme inhibitor activity"/>
    <property type="evidence" value="ECO:0007669"/>
    <property type="project" value="InterPro"/>
</dbReference>
<dbReference type="NCBIfam" id="TIGR01614">
    <property type="entry name" value="PME_inhib"/>
    <property type="match status" value="1"/>
</dbReference>
<dbReference type="FunFam" id="1.20.140.40:FF:000006">
    <property type="entry name" value="Pectinesterase inhibitor 3"/>
    <property type="match status" value="1"/>
</dbReference>
<dbReference type="GO" id="GO:0005576">
    <property type="term" value="C:extracellular region"/>
    <property type="evidence" value="ECO:0007669"/>
    <property type="project" value="UniProtKB-SubCell"/>
</dbReference>
<dbReference type="AlphaFoldDB" id="A0A8T3AUM0"/>
<dbReference type="InterPro" id="IPR035513">
    <property type="entry name" value="Invertase/methylesterase_inhib"/>
</dbReference>
<dbReference type="EMBL" id="JAGYWB010000013">
    <property type="protein sequence ID" value="KAI0499807.1"/>
    <property type="molecule type" value="Genomic_DNA"/>
</dbReference>
<reference evidence="7" key="1">
    <citation type="journal article" date="2022" name="Front. Genet.">
        <title>Chromosome-Scale Assembly of the Dendrobium nobile Genome Provides Insights Into the Molecular Mechanism of the Biosynthesis of the Medicinal Active Ingredient of Dendrobium.</title>
        <authorList>
            <person name="Xu Q."/>
            <person name="Niu S.-C."/>
            <person name="Li K.-L."/>
            <person name="Zheng P.-J."/>
            <person name="Zhang X.-J."/>
            <person name="Jia Y."/>
            <person name="Liu Y."/>
            <person name="Niu Y.-X."/>
            <person name="Yu L.-H."/>
            <person name="Chen D.-F."/>
            <person name="Zhang G.-Q."/>
        </authorList>
    </citation>
    <scope>NUCLEOTIDE SEQUENCE</scope>
    <source>
        <tissue evidence="7">Leaf</tissue>
    </source>
</reference>
<dbReference type="Gene3D" id="1.20.140.40">
    <property type="entry name" value="Invertase/pectin methylesterase inhibitor family protein"/>
    <property type="match status" value="1"/>
</dbReference>
<dbReference type="SMART" id="SM00856">
    <property type="entry name" value="PMEI"/>
    <property type="match status" value="1"/>
</dbReference>
<evidence type="ECO:0000313" key="7">
    <source>
        <dbReference type="EMBL" id="KAI0499807.1"/>
    </source>
</evidence>
<dbReference type="InterPro" id="IPR006501">
    <property type="entry name" value="Pectinesterase_inhib_dom"/>
</dbReference>
<protein>
    <recommendedName>
        <fullName evidence="6">Pectinesterase inhibitor domain-containing protein</fullName>
    </recommendedName>
</protein>
<keyword evidence="2" id="KW-0964">Secreted</keyword>
<dbReference type="Pfam" id="PF04043">
    <property type="entry name" value="PMEI"/>
    <property type="match status" value="1"/>
</dbReference>
<evidence type="ECO:0000313" key="8">
    <source>
        <dbReference type="Proteomes" id="UP000829196"/>
    </source>
</evidence>
<comment type="similarity">
    <text evidence="5">Belongs to the PMEI family.</text>
</comment>
<evidence type="ECO:0000259" key="6">
    <source>
        <dbReference type="SMART" id="SM00856"/>
    </source>
</evidence>
<dbReference type="PANTHER" id="PTHR31080">
    <property type="entry name" value="PECTINESTERASE INHIBITOR-LIKE"/>
    <property type="match status" value="1"/>
</dbReference>
<dbReference type="OrthoDB" id="1430376at2759"/>
<evidence type="ECO:0000256" key="5">
    <source>
        <dbReference type="ARBA" id="ARBA00038471"/>
    </source>
</evidence>
<dbReference type="CDD" id="cd15798">
    <property type="entry name" value="PMEI-like_3"/>
    <property type="match status" value="1"/>
</dbReference>
<name>A0A8T3AUM0_DENNO</name>
<accession>A0A8T3AUM0</accession>
<keyword evidence="8" id="KW-1185">Reference proteome</keyword>
<dbReference type="PANTHER" id="PTHR31080:SF161">
    <property type="entry name" value="OS10G0508700 PROTEIN"/>
    <property type="match status" value="1"/>
</dbReference>
<evidence type="ECO:0000256" key="3">
    <source>
        <dbReference type="ARBA" id="ARBA00022729"/>
    </source>
</evidence>
<feature type="domain" description="Pectinesterase inhibitor" evidence="6">
    <location>
        <begin position="43"/>
        <end position="199"/>
    </location>
</feature>
<keyword evidence="3" id="KW-0732">Signal</keyword>
<evidence type="ECO:0000256" key="1">
    <source>
        <dbReference type="ARBA" id="ARBA00004239"/>
    </source>
</evidence>
<dbReference type="Proteomes" id="UP000829196">
    <property type="component" value="Unassembled WGS sequence"/>
</dbReference>
<sequence>MLQREKKKMKIYSIIKLIPPSLLFLFFLPLLSSSARLLPSRSSTTEFIKAKCNTTEFPHLCITSLSSYAPSIGDSTIQIAHAALNVSLISARSTSATITNLSTGGRLSAREAEAVSDCAEILADSVDSLRNSLKLMGRLSGREFGERIDDVQTWVSAALTDDTTCMDGFSGEAMNGEVKRMVRGRVVRLAQLTANALALINELAPLP</sequence>
<dbReference type="SUPFAM" id="SSF101148">
    <property type="entry name" value="Plant invertase/pectin methylesterase inhibitor"/>
    <property type="match status" value="1"/>
</dbReference>
<dbReference type="SMR" id="A0A8T3AUM0"/>
<gene>
    <name evidence="7" type="ORF">KFK09_018015</name>
</gene>
<comment type="caution">
    <text evidence="7">The sequence shown here is derived from an EMBL/GenBank/DDBJ whole genome shotgun (WGS) entry which is preliminary data.</text>
</comment>
<evidence type="ECO:0000256" key="2">
    <source>
        <dbReference type="ARBA" id="ARBA00022525"/>
    </source>
</evidence>
<evidence type="ECO:0000256" key="4">
    <source>
        <dbReference type="ARBA" id="ARBA00023157"/>
    </source>
</evidence>
<keyword evidence="4" id="KW-1015">Disulfide bond</keyword>
<dbReference type="InterPro" id="IPR051955">
    <property type="entry name" value="PME_Inhibitor"/>
</dbReference>